<keyword evidence="1" id="KW-0413">Isomerase</keyword>
<dbReference type="Proteomes" id="UP001390339">
    <property type="component" value="Unassembled WGS sequence"/>
</dbReference>
<gene>
    <name evidence="1" type="ORF">PGQ11_001840</name>
</gene>
<dbReference type="EMBL" id="JAPCWZ010000002">
    <property type="protein sequence ID" value="KAK8876894.1"/>
    <property type="molecule type" value="Genomic_DNA"/>
</dbReference>
<accession>A0ABR2JGF2</accession>
<evidence type="ECO:0000313" key="2">
    <source>
        <dbReference type="Proteomes" id="UP001390339"/>
    </source>
</evidence>
<sequence length="758" mass="83926">MPRYTVTIVAPGAEHQTILVPFSPSALVTAFGDELYKRAARNGLNIAKDTHIVKLRLGSDVGPAIDPEDLLTDVVEDPKHETVFAIFTSREPIITAPIPGGEYITLPDSDASSTLSFRIVTAASAKHPEVCPMIYLPQTATIRQLRDNIADELGVPHRFDDNADLYECNCKLADDLTKHALIDNSFLVIHGKSIVERIRLEEITEKSIRAALRSHFDFDVEKTKNVEIKALKTDRHPSEPKIATAIVALCSKKRHVSSSIIGTEMEAKHEKRTVLDLHTLELPLHPSCMDVTLEKSKLGGLAVDGIIDIYCVNRKTTGDDDSNPGMLNAFSVRSHWEPKVTQSSRGMSTFLSSLWVFTSLVRDMRDDESSQDAVFHVFDHLTKFPPALRTLYILQRHSTPTASESAALCHAMYEVLVGFMEHYAHIIGSDQSRVFEGARLLFGFILDKAKALQLSRQDSKTLPYIQSIRSHGLWDAKTYEGVMDPIWTPKGIMEASQVKYFQSIGLLASSNQQVLTPGPIRVSLLSGGMQSQTVVLSRPGNPDIGIDASELEDFGHLSGLGAHNKLAVYMPGQLVEAGAPYLTFDSEAHLAVLVDEQGYGTPTGSYTVFRPSDGKETLQVATCERLIAPLLKAHQDYGTAVFHQGGGAIAKRSIAPDEILMFCVDISGSMGCSDFKDEDDVNEHAENIDVEACIDPALYQRDVIDEAKNLLHEYEGFNDMTHNGSKICYRLTYVDTPKKVQVEQRVPTYENWKFYGWP</sequence>
<comment type="caution">
    <text evidence="1">The sequence shown here is derived from an EMBL/GenBank/DDBJ whole genome shotgun (WGS) entry which is preliminary data.</text>
</comment>
<protein>
    <submittedName>
        <fullName evidence="1">Peptidylprolyl isomerase</fullName>
    </submittedName>
</protein>
<keyword evidence="2" id="KW-1185">Reference proteome</keyword>
<reference evidence="1 2" key="1">
    <citation type="journal article" date="2024" name="IMA Fungus">
        <title>Apiospora arundinis, a panoply of carbohydrate-active enzymes and secondary metabolites.</title>
        <authorList>
            <person name="Sorensen T."/>
            <person name="Petersen C."/>
            <person name="Muurmann A.T."/>
            <person name="Christiansen J.V."/>
            <person name="Brundto M.L."/>
            <person name="Overgaard C.K."/>
            <person name="Boysen A.T."/>
            <person name="Wollenberg R.D."/>
            <person name="Larsen T.O."/>
            <person name="Sorensen J.L."/>
            <person name="Nielsen K.L."/>
            <person name="Sondergaard T.E."/>
        </authorList>
    </citation>
    <scope>NUCLEOTIDE SEQUENCE [LARGE SCALE GENOMIC DNA]</scope>
    <source>
        <strain evidence="1 2">AAU 773</strain>
    </source>
</reference>
<proteinExistence type="predicted"/>
<evidence type="ECO:0000313" key="1">
    <source>
        <dbReference type="EMBL" id="KAK8876894.1"/>
    </source>
</evidence>
<organism evidence="1 2">
    <name type="scientific">Apiospora arundinis</name>
    <dbReference type="NCBI Taxonomy" id="335852"/>
    <lineage>
        <taxon>Eukaryota</taxon>
        <taxon>Fungi</taxon>
        <taxon>Dikarya</taxon>
        <taxon>Ascomycota</taxon>
        <taxon>Pezizomycotina</taxon>
        <taxon>Sordariomycetes</taxon>
        <taxon>Xylariomycetidae</taxon>
        <taxon>Amphisphaeriales</taxon>
        <taxon>Apiosporaceae</taxon>
        <taxon>Apiospora</taxon>
    </lineage>
</organism>
<dbReference type="GO" id="GO:0016853">
    <property type="term" value="F:isomerase activity"/>
    <property type="evidence" value="ECO:0007669"/>
    <property type="project" value="UniProtKB-KW"/>
</dbReference>
<name>A0ABR2JGF2_9PEZI</name>